<dbReference type="OrthoDB" id="3233659at2"/>
<accession>A0A366K965</accession>
<feature type="compositionally biased region" description="Basic and acidic residues" evidence="1">
    <location>
        <begin position="89"/>
        <end position="101"/>
    </location>
</feature>
<gene>
    <name evidence="4" type="ORF">CRD60_04080</name>
</gene>
<dbReference type="PROSITE" id="PS51257">
    <property type="entry name" value="PROKAR_LIPOPROTEIN"/>
    <property type="match status" value="1"/>
</dbReference>
<feature type="region of interest" description="Disordered" evidence="1">
    <location>
        <begin position="462"/>
        <end position="500"/>
    </location>
</feature>
<dbReference type="RefSeq" id="WP_113860032.1">
    <property type="nucleotide sequence ID" value="NZ_PDCG01000003.1"/>
</dbReference>
<dbReference type="AlphaFoldDB" id="A0A366K965"/>
<feature type="chain" id="PRO_5016735795" description="Gram-positive cocci surface proteins LPxTG domain-containing protein" evidence="3">
    <location>
        <begin position="33"/>
        <end position="536"/>
    </location>
</feature>
<keyword evidence="3" id="KW-0732">Signal</keyword>
<organism evidence="4 5">
    <name type="scientific">Bifidobacterium aemilianum</name>
    <dbReference type="NCBI Taxonomy" id="2493120"/>
    <lineage>
        <taxon>Bacteria</taxon>
        <taxon>Bacillati</taxon>
        <taxon>Actinomycetota</taxon>
        <taxon>Actinomycetes</taxon>
        <taxon>Bifidobacteriales</taxon>
        <taxon>Bifidobacteriaceae</taxon>
        <taxon>Bifidobacterium</taxon>
    </lineage>
</organism>
<protein>
    <recommendedName>
        <fullName evidence="6">Gram-positive cocci surface proteins LPxTG domain-containing protein</fullName>
    </recommendedName>
</protein>
<comment type="caution">
    <text evidence="4">The sequence shown here is derived from an EMBL/GenBank/DDBJ whole genome shotgun (WGS) entry which is preliminary data.</text>
</comment>
<evidence type="ECO:0000313" key="4">
    <source>
        <dbReference type="EMBL" id="RBP97782.1"/>
    </source>
</evidence>
<evidence type="ECO:0000256" key="1">
    <source>
        <dbReference type="SAM" id="MobiDB-lite"/>
    </source>
</evidence>
<evidence type="ECO:0008006" key="6">
    <source>
        <dbReference type="Google" id="ProtNLM"/>
    </source>
</evidence>
<feature type="signal peptide" evidence="3">
    <location>
        <begin position="1"/>
        <end position="32"/>
    </location>
</feature>
<feature type="transmembrane region" description="Helical" evidence="2">
    <location>
        <begin position="510"/>
        <end position="530"/>
    </location>
</feature>
<sequence length="536" mass="56446">MRKYSIQGWLAGVTGLLVTGCMVFGMAGTASAVEDTSTSQTSQESAQAQPQIKVAAQDGGKADAAQSGKEDATLTPAGKDIAVPNNGKSESKDPTNDKVDTKLNAGQLSKSVAPDAPLGNAPHYTYDVPNISNPSVSEIGAHSVKITFDYSIIRGDGSWPIRDMVAMLKFQRVRSITPLKPIDKIVDYYLEDQGAIGYDKNLGISDNKLTQQDYSRNYGSNSNTLTDDKGNVLGTFEAQDFVRWEEDTWAQGSHPESGSMSLTLIGVDPNTLYSGAGYTVGGHDYSDSQYGVLWAKTQELGKTSMGQQTPVNMTRIVVGVNMKSDGGPLYQASLVPVPAFKTISEPQSVAEGELNTGNAGDMKPGDVQANGSSRFYINSLKEACKAKVDNNENCFWYSYIYSTPQKLTGPDGAPYTAIKKDEQGRYYFDAFIPSSLTGDHKVALLDDQGQVQAWTPVTLGETQGQTSPAAVASHGAASGRPAGGAGGSAPAGDPVADPGSGEMAHTGVNVAVVAGTALALMAAGASLGFVRRFTKV</sequence>
<keyword evidence="2" id="KW-0812">Transmembrane</keyword>
<keyword evidence="2" id="KW-1133">Transmembrane helix</keyword>
<evidence type="ECO:0000313" key="5">
    <source>
        <dbReference type="Proteomes" id="UP000252530"/>
    </source>
</evidence>
<reference evidence="4 5" key="1">
    <citation type="submission" date="2017-10" db="EMBL/GenBank/DDBJ databases">
        <title>Bifidobacterium xylocopum sp. nov. and Bifidobacterium aemilianum sp. nov., from the carpenter bee (Xylocopa violacea) digestive tract.</title>
        <authorList>
            <person name="Alberoni D."/>
            <person name="Baffoni L."/>
            <person name="Di Gioia D."/>
            <person name="Gaggia F."/>
            <person name="Biavati B."/>
        </authorList>
    </citation>
    <scope>NUCLEOTIDE SEQUENCE [LARGE SCALE GENOMIC DNA]</scope>
    <source>
        <strain evidence="4 5">XV10</strain>
    </source>
</reference>
<name>A0A366K965_9BIFI</name>
<dbReference type="Proteomes" id="UP000252530">
    <property type="component" value="Unassembled WGS sequence"/>
</dbReference>
<evidence type="ECO:0000256" key="3">
    <source>
        <dbReference type="SAM" id="SignalP"/>
    </source>
</evidence>
<dbReference type="EMBL" id="PDCG01000003">
    <property type="protein sequence ID" value="RBP97782.1"/>
    <property type="molecule type" value="Genomic_DNA"/>
</dbReference>
<keyword evidence="2" id="KW-0472">Membrane</keyword>
<proteinExistence type="predicted"/>
<feature type="compositionally biased region" description="Low complexity" evidence="1">
    <location>
        <begin position="490"/>
        <end position="500"/>
    </location>
</feature>
<evidence type="ECO:0000256" key="2">
    <source>
        <dbReference type="SAM" id="Phobius"/>
    </source>
</evidence>
<feature type="compositionally biased region" description="Low complexity" evidence="1">
    <location>
        <begin position="36"/>
        <end position="66"/>
    </location>
</feature>
<feature type="region of interest" description="Disordered" evidence="1">
    <location>
        <begin position="35"/>
        <end position="101"/>
    </location>
</feature>
<keyword evidence="5" id="KW-1185">Reference proteome</keyword>